<dbReference type="Pfam" id="PF03534">
    <property type="entry name" value="SpvB"/>
    <property type="match status" value="1"/>
</dbReference>
<dbReference type="PRINTS" id="PR01341">
    <property type="entry name" value="SALSPVBPROT"/>
</dbReference>
<evidence type="ECO:0000256" key="4">
    <source>
        <dbReference type="SAM" id="MobiDB-lite"/>
    </source>
</evidence>
<reference evidence="7" key="2">
    <citation type="submission" date="2023-05" db="EMBL/GenBank/DDBJ databases">
        <authorList>
            <consortium name="Lawrence Berkeley National Laboratory"/>
            <person name="Steindorff A."/>
            <person name="Hensen N."/>
            <person name="Bonometti L."/>
            <person name="Westerberg I."/>
            <person name="Brannstrom I.O."/>
            <person name="Guillou S."/>
            <person name="Cros-Aarteil S."/>
            <person name="Calhoun S."/>
            <person name="Haridas S."/>
            <person name="Kuo A."/>
            <person name="Mondo S."/>
            <person name="Pangilinan J."/>
            <person name="Riley R."/>
            <person name="Labutti K."/>
            <person name="Andreopoulos B."/>
            <person name="Lipzen A."/>
            <person name="Chen C."/>
            <person name="Yanf M."/>
            <person name="Daum C."/>
            <person name="Ng V."/>
            <person name="Clum A."/>
            <person name="Ohm R."/>
            <person name="Martin F."/>
            <person name="Silar P."/>
            <person name="Natvig D."/>
            <person name="Lalanne C."/>
            <person name="Gautier V."/>
            <person name="Ament-Velasquez S.L."/>
            <person name="Kruys A."/>
            <person name="Hutchinson M.I."/>
            <person name="Powell A.J."/>
            <person name="Barry K."/>
            <person name="Miller A.N."/>
            <person name="Grigoriev I.V."/>
            <person name="Debuchy R."/>
            <person name="Gladieux P."/>
            <person name="Thoren M.H."/>
            <person name="Johannesson H."/>
        </authorList>
    </citation>
    <scope>NUCLEOTIDE SEQUENCE</scope>
    <source>
        <strain evidence="7">PSN309</strain>
    </source>
</reference>
<name>A0AAN7ABY2_9PEZI</name>
<feature type="region of interest" description="Disordered" evidence="4">
    <location>
        <begin position="2207"/>
        <end position="2232"/>
    </location>
</feature>
<feature type="compositionally biased region" description="Polar residues" evidence="4">
    <location>
        <begin position="2442"/>
        <end position="2464"/>
    </location>
</feature>
<evidence type="ECO:0000313" key="7">
    <source>
        <dbReference type="EMBL" id="KAK4182976.1"/>
    </source>
</evidence>
<dbReference type="GO" id="GO:0005737">
    <property type="term" value="C:cytoplasm"/>
    <property type="evidence" value="ECO:0007669"/>
    <property type="project" value="InterPro"/>
</dbReference>
<accession>A0AAN7ABY2</accession>
<comment type="subcellular location">
    <subcellularLocation>
        <location evidence="1">Secreted</location>
    </subcellularLocation>
</comment>
<dbReference type="InterPro" id="IPR028994">
    <property type="entry name" value="Integrin_alpha_N"/>
</dbReference>
<dbReference type="InterPro" id="IPR003284">
    <property type="entry name" value="Sal_SpvB"/>
</dbReference>
<feature type="region of interest" description="Disordered" evidence="4">
    <location>
        <begin position="1"/>
        <end position="68"/>
    </location>
</feature>
<comment type="caution">
    <text evidence="7">The sequence shown here is derived from an EMBL/GenBank/DDBJ whole genome shotgun (WGS) entry which is preliminary data.</text>
</comment>
<reference evidence="7" key="1">
    <citation type="journal article" date="2023" name="Mol. Phylogenet. Evol.">
        <title>Genome-scale phylogeny and comparative genomics of the fungal order Sordariales.</title>
        <authorList>
            <person name="Hensen N."/>
            <person name="Bonometti L."/>
            <person name="Westerberg I."/>
            <person name="Brannstrom I.O."/>
            <person name="Guillou S."/>
            <person name="Cros-Aarteil S."/>
            <person name="Calhoun S."/>
            <person name="Haridas S."/>
            <person name="Kuo A."/>
            <person name="Mondo S."/>
            <person name="Pangilinan J."/>
            <person name="Riley R."/>
            <person name="LaButti K."/>
            <person name="Andreopoulos B."/>
            <person name="Lipzen A."/>
            <person name="Chen C."/>
            <person name="Yan M."/>
            <person name="Daum C."/>
            <person name="Ng V."/>
            <person name="Clum A."/>
            <person name="Steindorff A."/>
            <person name="Ohm R.A."/>
            <person name="Martin F."/>
            <person name="Silar P."/>
            <person name="Natvig D.O."/>
            <person name="Lalanne C."/>
            <person name="Gautier V."/>
            <person name="Ament-Velasquez S.L."/>
            <person name="Kruys A."/>
            <person name="Hutchinson M.I."/>
            <person name="Powell A.J."/>
            <person name="Barry K."/>
            <person name="Miller A.N."/>
            <person name="Grigoriev I.V."/>
            <person name="Debuchy R."/>
            <person name="Gladieux P."/>
            <person name="Hiltunen Thoren M."/>
            <person name="Johannesson H."/>
        </authorList>
    </citation>
    <scope>NUCLEOTIDE SEQUENCE</scope>
    <source>
        <strain evidence="7">PSN309</strain>
    </source>
</reference>
<evidence type="ECO:0000259" key="6">
    <source>
        <dbReference type="Pfam" id="PF12256"/>
    </source>
</evidence>
<evidence type="ECO:0000256" key="3">
    <source>
        <dbReference type="ARBA" id="ARBA00023026"/>
    </source>
</evidence>
<organism evidence="7 8">
    <name type="scientific">Podospora australis</name>
    <dbReference type="NCBI Taxonomy" id="1536484"/>
    <lineage>
        <taxon>Eukaryota</taxon>
        <taxon>Fungi</taxon>
        <taxon>Dikarya</taxon>
        <taxon>Ascomycota</taxon>
        <taxon>Pezizomycotina</taxon>
        <taxon>Sordariomycetes</taxon>
        <taxon>Sordariomycetidae</taxon>
        <taxon>Sordariales</taxon>
        <taxon>Podosporaceae</taxon>
        <taxon>Podospora</taxon>
    </lineage>
</organism>
<feature type="domain" description="Insecticide toxin TcdB middle/C-terminal" evidence="5">
    <location>
        <begin position="931"/>
        <end position="1036"/>
    </location>
</feature>
<dbReference type="Pfam" id="PF12255">
    <property type="entry name" value="TcdB_toxin_midC"/>
    <property type="match status" value="1"/>
</dbReference>
<dbReference type="PANTHER" id="PTHR32305">
    <property type="match status" value="1"/>
</dbReference>
<evidence type="ECO:0000256" key="1">
    <source>
        <dbReference type="ARBA" id="ARBA00004613"/>
    </source>
</evidence>
<evidence type="ECO:0000259" key="5">
    <source>
        <dbReference type="Pfam" id="PF12255"/>
    </source>
</evidence>
<gene>
    <name evidence="7" type="ORF">QBC35DRAFT_135021</name>
</gene>
<keyword evidence="2" id="KW-0964">Secreted</keyword>
<feature type="compositionally biased region" description="Polar residues" evidence="4">
    <location>
        <begin position="22"/>
        <end position="40"/>
    </location>
</feature>
<dbReference type="NCBIfam" id="TIGR03696">
    <property type="entry name" value="Rhs_assc_core"/>
    <property type="match status" value="1"/>
</dbReference>
<feature type="region of interest" description="Disordered" evidence="4">
    <location>
        <begin position="2377"/>
        <end position="2464"/>
    </location>
</feature>
<dbReference type="EMBL" id="MU864590">
    <property type="protein sequence ID" value="KAK4182976.1"/>
    <property type="molecule type" value="Genomic_DNA"/>
</dbReference>
<evidence type="ECO:0000256" key="2">
    <source>
        <dbReference type="ARBA" id="ARBA00022525"/>
    </source>
</evidence>
<feature type="compositionally biased region" description="Polar residues" evidence="4">
    <location>
        <begin position="1"/>
        <end position="10"/>
    </location>
</feature>
<proteinExistence type="predicted"/>
<dbReference type="Pfam" id="PF12256">
    <property type="entry name" value="TcdB_toxin_midN"/>
    <property type="match status" value="1"/>
</dbReference>
<evidence type="ECO:0000313" key="8">
    <source>
        <dbReference type="Proteomes" id="UP001302126"/>
    </source>
</evidence>
<dbReference type="InterPro" id="IPR022044">
    <property type="entry name" value="TcdB_toxin_mid/C"/>
</dbReference>
<protein>
    <submittedName>
        <fullName evidence="7">Virulence plasmid 65kDa B protein-domain-containing protein</fullName>
    </submittedName>
</protein>
<feature type="compositionally biased region" description="Basic and acidic residues" evidence="4">
    <location>
        <begin position="2218"/>
        <end position="2227"/>
    </location>
</feature>
<dbReference type="PANTHER" id="PTHR32305:SF15">
    <property type="entry name" value="PROTEIN RHSA-RELATED"/>
    <property type="match status" value="1"/>
</dbReference>
<dbReference type="Gene3D" id="2.180.10.10">
    <property type="entry name" value="RHS repeat-associated core"/>
    <property type="match status" value="1"/>
</dbReference>
<dbReference type="SUPFAM" id="SSF69318">
    <property type="entry name" value="Integrin alpha N-terminal domain"/>
    <property type="match status" value="1"/>
</dbReference>
<dbReference type="GO" id="GO:0005576">
    <property type="term" value="C:extracellular region"/>
    <property type="evidence" value="ECO:0007669"/>
    <property type="project" value="UniProtKB-SubCell"/>
</dbReference>
<dbReference type="Proteomes" id="UP001302126">
    <property type="component" value="Unassembled WGS sequence"/>
</dbReference>
<keyword evidence="8" id="KW-1185">Reference proteome</keyword>
<dbReference type="InterPro" id="IPR022385">
    <property type="entry name" value="Rhs_assc_core"/>
</dbReference>
<keyword evidence="3" id="KW-0843">Virulence</keyword>
<feature type="domain" description="Insecticide toxin TcdB middle/N-terminal" evidence="6">
    <location>
        <begin position="745"/>
        <end position="868"/>
    </location>
</feature>
<dbReference type="InterPro" id="IPR022045">
    <property type="entry name" value="TcdB_toxin_mid/N"/>
</dbReference>
<dbReference type="InterPro" id="IPR050708">
    <property type="entry name" value="T6SS_VgrG/RHS"/>
</dbReference>
<sequence length="2464" mass="274265">MPSVSHSTMQDRGPHGSGRIKTPSSRVSESQNRAGETQIHSLGVPSGHSFAPHARSLGEGVPGFRTSFDNSGKGGGAFKPINENFSVNPATGTMSFSLPIRTSQSRGGFGPELALSYSSGEGNGPFGFGWSIPLPSVHRKTARAIPRYMDGGSDEDDLVFSGMDIVRHLNRDDTPYTRSVSEPWGEFDVAIYRPRADNGSVRIERWARKADFADVHWRTLSSENVTSIFGESDSSRIVDTSDGKRHIFSWMLSRSYDASGNAIEYTYKDEDAKGVADPGGSFPAWEKNRSHEARCRQKYIKRIRYGNRMPNRGLATWEASTWPQDWMFEVVFDYGEHDPNSPSAAESRDWPVRQDAFSQTHTGFEVRTYRLCRRILMFHHFPGQNGLPENLVSSTSFGYDESLHRTVLTTLDMGGHSMDSNTTSASTRYRSEHLPRCSFNYTSTPEPSKLAAIQPNVFNLLGLPDSRSQVLEWLDLDGEGMPGLLMRYEDGTLCYQRNSGLVSSSSCDEPQFRAPVVVAQHPSMTGGTFQDLDGNGNLNYVLRDKQNRLQGYYQRCDWDTWSTYSDFPETPTTETWETALEIDLTGDGLADVLCAKDDSQGLMWQQNLGKRGLSGYKRTYGKTGSSTQPRLARTTDVQTYVADMTGTGLSDLVEISATSVTYWPNLGHGTFSPAVEMGNPPLLAPGGDFDHARLRLIDLDGSGTTDMLYILSTGGAVVYYNLAGNSWSDRILIPQLPSLASPSSVFTLDLLGKGTACLCWTNDMSGPANTIHYLDLMGDTKPHLLQSYSNGLGWTNSVTYTPSTKFYVDDANQGLPWSTKLSVPIQCVSKVEASDAITGNSTCTEYAYHNGYYNQLEKQFAGFEMVDAFHSEKLIIGDNETYEPPVIHTKSWFSVGLSLQIDESRFFTKSVIASTVQGLRSECDYSMECLHALTGQSVRSETYSLDGSDSAMLPFQVQEISHEVKVLQLRGSNKYSAVQLCPRETYTTDYERNMRDPRITHDITIKTTQYGDVEESLRIVYPRTANTAFADVNQNQKAGNVSHTRCWFTNDVSEPYIFRKPAAWRQQEHEVLNFPFNGTVFSVETAREYDFQGLPDIKAMAAWKALRQENRAYYRDSILEERLGEGILQAFSLLDQTYALAFTSETAGRVQWGLHNCQVPGSVEHILNEGKYVKLEDAGDNWWIPSSRSLFCDPGRDSRGGEELNEARRSFYTPSFFVDLFGNVSRIKMDHDFLLAAETKDALGNTISFENDYEHLQAVKIVDANLNTKQIVLDPLGRVIATANLGKGLPDEEDVDDVRDLVLDVNASHIEDMLLDPTGEVTRRALGNAESRTIHCINHFSLMELRRQNAQSRATNIKLTATASSVAPAFSVRIGRDLSFRKSDCPKIQVSVSYITGLGASLQEAHLNDPDSFEAKWHVSGLAIADTHGHSICTFQPCFASSPAPIPASRMKTCAASAFYDAMGRFVASLSAHSTWSKTVYAPWTKTEYTAGDLVLKSRPQDDPDVGTFFARIPATRYQPSWYDAQQNGTLQEKRAAEKSAGFADAPTVTHTGSCGLPIRTVRRAGGETYTRSFAYDVNGNKTRDIDSYDRIVTKMIYNSLGHLLQKTGMDEGKLWSLQDAQGGDLLSWNCRGYSFKTRYDALGREIERVAQKGAEAPKIIARFTYGESVPDAVKLNLKNQVWKVEDQSGVRQSLRHDIHGHCLERTFQAAQEYKKVVDWTTANALEKTAYTQFWLHNNLGQVLEEMDAQGNRTRKLYDRRGRVEHTEFMATETGLWTSYLTKATFEPDGLPSSITYGNGAATDFSYDERSRHLISKTTTRRSRGGREVLEDMTYHHDCDGRKVFMCDSSEQAKYFRGSWAKPEWDYTYDLAGRLSAATGRAQLSSALDGAANQLRPHSSLNGLNPAPGITDGNLLYQYRETYHYDREGNIQQMKHEAPDIIGVSGWTRYYFYEEQSLLSNDPKVKSNRLSRTAIGDRDEGRYAYTGDAGLAGCMTTLPKFTELDWNMHNMLSFSSTQRVNQGTPERTYYVYDYAGTRTRKVTEAASAAAGAGMAGAVPRKKLRDTLYLGGVEVQAKSDGTELWISHVTSADTTLALVETGSRQQNPLARFQIGDSIELDDEANLVSYEEYSPFGSVVYSAVYVEVEAPRKYRLARYEHDRETGLYHCGKRYYCPWLGRWTSADPAGTIDGPNLYAYAGNDPVNWVDPKGTSRVAPEPQKKETKEKGGGPPDVNLNLLREINGISGNLDTAQNIRAFQDKLAAQLKNERPWYKKLFGDGKLLRKAAAMLLGEALGLVPAAGPILKSGWNALAGAYEKKLEAAKHKQELDDAFKQGVNIGEFIYKKQNDAAISRIEAMWDTNADRAMKMQRALNQGGIGGLDQWERENPENPKPGLDPDANVVGADKGPVDDGDLVVENLENKPASKKGPTSKKVSALHDKPWNSSPNTNSFQGTDSWQRMLNKT</sequence>